<dbReference type="Proteomes" id="UP001164746">
    <property type="component" value="Chromosome 17"/>
</dbReference>
<comment type="pathway">
    <text evidence="3">Protein modification; protein glycosylation.</text>
</comment>
<dbReference type="EMBL" id="CP111028">
    <property type="protein sequence ID" value="WAR31079.1"/>
    <property type="molecule type" value="Genomic_DNA"/>
</dbReference>
<evidence type="ECO:0000256" key="2">
    <source>
        <dbReference type="ARBA" id="ARBA00022679"/>
    </source>
</evidence>
<accession>A0ABY7GBW7</accession>
<feature type="non-terminal residue" evidence="4">
    <location>
        <position position="1"/>
    </location>
</feature>
<gene>
    <name evidence="4" type="ORF">MAR_033621</name>
</gene>
<keyword evidence="3" id="KW-0812">Transmembrane</keyword>
<comment type="subcellular location">
    <subcellularLocation>
        <location evidence="3">Golgi apparatus</location>
        <location evidence="3">Golgi stack membrane</location>
        <topology evidence="3">Single-pass type II membrane protein</topology>
    </subcellularLocation>
</comment>
<dbReference type="Pfam" id="PF01531">
    <property type="entry name" value="Glyco_transf_11"/>
    <property type="match status" value="1"/>
</dbReference>
<keyword evidence="1 3" id="KW-0328">Glycosyltransferase</keyword>
<evidence type="ECO:0000256" key="1">
    <source>
        <dbReference type="ARBA" id="ARBA00022676"/>
    </source>
</evidence>
<keyword evidence="3" id="KW-0325">Glycoprotein</keyword>
<dbReference type="PANTHER" id="PTHR11927:SF9">
    <property type="entry name" value="L-FUCOSYLTRANSFERASE"/>
    <property type="match status" value="1"/>
</dbReference>
<keyword evidence="3" id="KW-0333">Golgi apparatus</keyword>
<dbReference type="EC" id="2.4.1.-" evidence="3"/>
<name>A0ABY7GBW7_MYAAR</name>
<keyword evidence="2 3" id="KW-0808">Transferase</keyword>
<dbReference type="InterPro" id="IPR002516">
    <property type="entry name" value="Glyco_trans_11"/>
</dbReference>
<keyword evidence="3" id="KW-0735">Signal-anchor</keyword>
<comment type="similarity">
    <text evidence="3">Belongs to the glycosyltransferase 11 family.</text>
</comment>
<reference evidence="4" key="1">
    <citation type="submission" date="2022-11" db="EMBL/GenBank/DDBJ databases">
        <title>Centuries of genome instability and evolution in soft-shell clam transmissible cancer (bioRxiv).</title>
        <authorList>
            <person name="Hart S.F.M."/>
            <person name="Yonemitsu M.A."/>
            <person name="Giersch R.M."/>
            <person name="Beal B.F."/>
            <person name="Arriagada G."/>
            <person name="Davis B.W."/>
            <person name="Ostrander E.A."/>
            <person name="Goff S.P."/>
            <person name="Metzger M.J."/>
        </authorList>
    </citation>
    <scope>NUCLEOTIDE SEQUENCE</scope>
    <source>
        <strain evidence="4">MELC-2E11</strain>
        <tissue evidence="4">Siphon/mantle</tissue>
    </source>
</reference>
<organism evidence="4 5">
    <name type="scientific">Mya arenaria</name>
    <name type="common">Soft-shell clam</name>
    <dbReference type="NCBI Taxonomy" id="6604"/>
    <lineage>
        <taxon>Eukaryota</taxon>
        <taxon>Metazoa</taxon>
        <taxon>Spiralia</taxon>
        <taxon>Lophotrochozoa</taxon>
        <taxon>Mollusca</taxon>
        <taxon>Bivalvia</taxon>
        <taxon>Autobranchia</taxon>
        <taxon>Heteroconchia</taxon>
        <taxon>Euheterodonta</taxon>
        <taxon>Imparidentia</taxon>
        <taxon>Neoheterodontei</taxon>
        <taxon>Myida</taxon>
        <taxon>Myoidea</taxon>
        <taxon>Myidae</taxon>
        <taxon>Mya</taxon>
    </lineage>
</organism>
<evidence type="ECO:0000256" key="3">
    <source>
        <dbReference type="RuleBase" id="RU363129"/>
    </source>
</evidence>
<protein>
    <recommendedName>
        <fullName evidence="3">L-Fucosyltransferase</fullName>
        <ecNumber evidence="3">2.4.1.-</ecNumber>
    </recommendedName>
</protein>
<keyword evidence="5" id="KW-1185">Reference proteome</keyword>
<evidence type="ECO:0000313" key="4">
    <source>
        <dbReference type="EMBL" id="WAR31079.1"/>
    </source>
</evidence>
<proteinExistence type="inferred from homology"/>
<sequence length="156" mass="17849">MVETLDTSRNWTLGGYRHSWKYFANATNEVRQMFTLKSEYTDKAKEFLGNISSAGICCERLRTCQKRRHVTVSLHLSRESPHGSGVSKKFNNRTLDFVIISDGMKWCKNNLFGSDVFYSPFQTGVLDFALMVCCDHVIVTIGTFGWWGAWLSDEIT</sequence>
<dbReference type="PANTHER" id="PTHR11927">
    <property type="entry name" value="GALACTOSIDE 2-L-FUCOSYLTRANSFERASE"/>
    <property type="match status" value="1"/>
</dbReference>
<evidence type="ECO:0000313" key="5">
    <source>
        <dbReference type="Proteomes" id="UP001164746"/>
    </source>
</evidence>